<evidence type="ECO:0000313" key="1">
    <source>
        <dbReference type="EMBL" id="CAH2040701.1"/>
    </source>
</evidence>
<feature type="non-terminal residue" evidence="1">
    <location>
        <position position="1"/>
    </location>
</feature>
<gene>
    <name evidence="1" type="ORF">IPOD504_LOCUS2750</name>
</gene>
<protein>
    <submittedName>
        <fullName evidence="1">Uncharacterized protein</fullName>
    </submittedName>
</protein>
<sequence length="69" mass="8043">MALRSSLARYRWRRARARWKLALGAKVQFGALQMATSEGARWKLALDAEPLRSSLARYRWRRVRARAGN</sequence>
<dbReference type="EMBL" id="OW152824">
    <property type="protein sequence ID" value="CAH2040701.1"/>
    <property type="molecule type" value="Genomic_DNA"/>
</dbReference>
<dbReference type="Proteomes" id="UP000837857">
    <property type="component" value="Chromosome 12"/>
</dbReference>
<proteinExistence type="predicted"/>
<keyword evidence="2" id="KW-1185">Reference proteome</keyword>
<organism evidence="1 2">
    <name type="scientific">Iphiclides podalirius</name>
    <name type="common">scarce swallowtail</name>
    <dbReference type="NCBI Taxonomy" id="110791"/>
    <lineage>
        <taxon>Eukaryota</taxon>
        <taxon>Metazoa</taxon>
        <taxon>Ecdysozoa</taxon>
        <taxon>Arthropoda</taxon>
        <taxon>Hexapoda</taxon>
        <taxon>Insecta</taxon>
        <taxon>Pterygota</taxon>
        <taxon>Neoptera</taxon>
        <taxon>Endopterygota</taxon>
        <taxon>Lepidoptera</taxon>
        <taxon>Glossata</taxon>
        <taxon>Ditrysia</taxon>
        <taxon>Papilionoidea</taxon>
        <taxon>Papilionidae</taxon>
        <taxon>Papilioninae</taxon>
        <taxon>Iphiclides</taxon>
    </lineage>
</organism>
<evidence type="ECO:0000313" key="2">
    <source>
        <dbReference type="Proteomes" id="UP000837857"/>
    </source>
</evidence>
<reference evidence="1" key="1">
    <citation type="submission" date="2022-03" db="EMBL/GenBank/DDBJ databases">
        <authorList>
            <person name="Martin H S."/>
        </authorList>
    </citation>
    <scope>NUCLEOTIDE SEQUENCE</scope>
</reference>
<accession>A0ABN8HSX5</accession>
<name>A0ABN8HSX5_9NEOP</name>